<dbReference type="EMBL" id="VCKW01000265">
    <property type="protein sequence ID" value="TMQ90734.1"/>
    <property type="molecule type" value="Genomic_DNA"/>
</dbReference>
<evidence type="ECO:0000313" key="10">
    <source>
        <dbReference type="Proteomes" id="UP000309174"/>
    </source>
</evidence>
<evidence type="ECO:0000256" key="4">
    <source>
        <dbReference type="ARBA" id="ARBA00023082"/>
    </source>
</evidence>
<evidence type="ECO:0000256" key="3">
    <source>
        <dbReference type="ARBA" id="ARBA00023015"/>
    </source>
</evidence>
<organism evidence="9 10">
    <name type="scientific">Actinomadura soli</name>
    <dbReference type="NCBI Taxonomy" id="2508997"/>
    <lineage>
        <taxon>Bacteria</taxon>
        <taxon>Bacillati</taxon>
        <taxon>Actinomycetota</taxon>
        <taxon>Actinomycetes</taxon>
        <taxon>Streptosporangiales</taxon>
        <taxon>Thermomonosporaceae</taxon>
        <taxon>Actinomadura</taxon>
    </lineage>
</organism>
<dbReference type="RefSeq" id="WP_138649334.1">
    <property type="nucleotide sequence ID" value="NZ_VCKW01000265.1"/>
</dbReference>
<dbReference type="Gene3D" id="1.10.1740.10">
    <property type="match status" value="1"/>
</dbReference>
<dbReference type="AlphaFoldDB" id="A0A5C4J1Y3"/>
<dbReference type="InterPro" id="IPR052704">
    <property type="entry name" value="ECF_Sigma-70_Domain"/>
</dbReference>
<dbReference type="NCBIfam" id="TIGR02937">
    <property type="entry name" value="sigma70-ECF"/>
    <property type="match status" value="1"/>
</dbReference>
<dbReference type="InterPro" id="IPR013324">
    <property type="entry name" value="RNA_pol_sigma_r3/r4-like"/>
</dbReference>
<dbReference type="InterPro" id="IPR014305">
    <property type="entry name" value="RNA_pol_sigma-G_actinobac"/>
</dbReference>
<dbReference type="InterPro" id="IPR007627">
    <property type="entry name" value="RNA_pol_sigma70_r2"/>
</dbReference>
<evidence type="ECO:0000259" key="8">
    <source>
        <dbReference type="Pfam" id="PF12680"/>
    </source>
</evidence>
<reference evidence="9 10" key="1">
    <citation type="submission" date="2019-05" db="EMBL/GenBank/DDBJ databases">
        <title>Draft genome sequence of Actinomadura sp. 14C53.</title>
        <authorList>
            <person name="Saricaoglu S."/>
            <person name="Isik K."/>
        </authorList>
    </citation>
    <scope>NUCLEOTIDE SEQUENCE [LARGE SCALE GENOMIC DNA]</scope>
    <source>
        <strain evidence="9 10">14C53</strain>
    </source>
</reference>
<dbReference type="SUPFAM" id="SSF54427">
    <property type="entry name" value="NTF2-like"/>
    <property type="match status" value="1"/>
</dbReference>
<dbReference type="GO" id="GO:0006352">
    <property type="term" value="P:DNA-templated transcription initiation"/>
    <property type="evidence" value="ECO:0007669"/>
    <property type="project" value="InterPro"/>
</dbReference>
<evidence type="ECO:0000259" key="7">
    <source>
        <dbReference type="Pfam" id="PF08281"/>
    </source>
</evidence>
<dbReference type="Pfam" id="PF12680">
    <property type="entry name" value="SnoaL_2"/>
    <property type="match status" value="1"/>
</dbReference>
<keyword evidence="5" id="KW-0804">Transcription</keyword>
<dbReference type="InterPro" id="IPR013325">
    <property type="entry name" value="RNA_pol_sigma_r2"/>
</dbReference>
<dbReference type="Pfam" id="PF08281">
    <property type="entry name" value="Sigma70_r4_2"/>
    <property type="match status" value="1"/>
</dbReference>
<dbReference type="NCBIfam" id="TIGR02960">
    <property type="entry name" value="SigX5"/>
    <property type="match status" value="1"/>
</dbReference>
<evidence type="ECO:0000313" key="9">
    <source>
        <dbReference type="EMBL" id="TMQ90734.1"/>
    </source>
</evidence>
<keyword evidence="4" id="KW-0731">Sigma factor</keyword>
<proteinExistence type="inferred from homology"/>
<dbReference type="GO" id="GO:0016987">
    <property type="term" value="F:sigma factor activity"/>
    <property type="evidence" value="ECO:0007669"/>
    <property type="project" value="UniProtKB-KW"/>
</dbReference>
<gene>
    <name evidence="9" type="ORF">ETD83_34125</name>
</gene>
<dbReference type="Gene3D" id="1.10.10.10">
    <property type="entry name" value="Winged helix-like DNA-binding domain superfamily/Winged helix DNA-binding domain"/>
    <property type="match status" value="1"/>
</dbReference>
<dbReference type="InterPro" id="IPR014284">
    <property type="entry name" value="RNA_pol_sigma-70_dom"/>
</dbReference>
<dbReference type="InterPro" id="IPR013249">
    <property type="entry name" value="RNA_pol_sigma70_r4_t2"/>
</dbReference>
<feature type="domain" description="SnoaL-like" evidence="8">
    <location>
        <begin position="203"/>
        <end position="276"/>
    </location>
</feature>
<evidence type="ECO:0000256" key="5">
    <source>
        <dbReference type="ARBA" id="ARBA00023163"/>
    </source>
</evidence>
<dbReference type="InterPro" id="IPR037401">
    <property type="entry name" value="SnoaL-like"/>
</dbReference>
<evidence type="ECO:0000259" key="6">
    <source>
        <dbReference type="Pfam" id="PF04542"/>
    </source>
</evidence>
<dbReference type="NCBIfam" id="NF006089">
    <property type="entry name" value="PRK08241.1"/>
    <property type="match status" value="1"/>
</dbReference>
<protein>
    <submittedName>
        <fullName evidence="9">Sigma-70 family RNA polymerase sigma factor</fullName>
    </submittedName>
</protein>
<comment type="similarity">
    <text evidence="1">Belongs to the sigma-70 factor family. ECF subfamily.</text>
</comment>
<comment type="subunit">
    <text evidence="2">Interacts transiently with the RNA polymerase catalytic core formed by RpoA, RpoB, RpoC and RpoZ (2 alpha, 1 beta, 1 beta' and 1 omega subunit) to form the RNA polymerase holoenzyme that can initiate transcription.</text>
</comment>
<dbReference type="Pfam" id="PF04542">
    <property type="entry name" value="Sigma70_r2"/>
    <property type="match status" value="1"/>
</dbReference>
<dbReference type="Gene3D" id="3.10.450.50">
    <property type="match status" value="1"/>
</dbReference>
<feature type="domain" description="RNA polymerase sigma-70 region 2" evidence="6">
    <location>
        <begin position="24"/>
        <end position="91"/>
    </location>
</feature>
<dbReference type="OrthoDB" id="6689546at2"/>
<accession>A0A5C4J1Y3</accession>
<dbReference type="SUPFAM" id="SSF88946">
    <property type="entry name" value="Sigma2 domain of RNA polymerase sigma factors"/>
    <property type="match status" value="1"/>
</dbReference>
<dbReference type="PANTHER" id="PTHR30173">
    <property type="entry name" value="SIGMA 19 FACTOR"/>
    <property type="match status" value="1"/>
</dbReference>
<sequence>MTRVPADGLLAAARNGDGRAFGTLVEPHLRAIHLHCYRMLGSFDDADEALQEVLLRSWRGLDTFQERAPLRHWLIRIATNACLRAIERKGRLPITTGEVDYLQPYPDALLDHAPDVSDPAAVVEGRENVALAFIVALQRLPATQRAALILKDVLGWSSADVAGLLGSSAPAVNSLLQRARGTLGAATGPRRPLDGRDEAVLGRFVDAWRRSDFAALAAVLHEDAVLRMPPEHLVVHGREGITKFLATAPAGGRLELFTLTETRANGHPAFAAYLADEETGACEGYGLVVCTVAGDRVGTVTGFRVPSLFAHFGLPAVREAAVRGRPAGG</sequence>
<dbReference type="Proteomes" id="UP000309174">
    <property type="component" value="Unassembled WGS sequence"/>
</dbReference>
<keyword evidence="3" id="KW-0805">Transcription regulation</keyword>
<evidence type="ECO:0000256" key="1">
    <source>
        <dbReference type="ARBA" id="ARBA00010641"/>
    </source>
</evidence>
<dbReference type="PANTHER" id="PTHR30173:SF36">
    <property type="entry name" value="ECF RNA POLYMERASE SIGMA FACTOR SIGJ"/>
    <property type="match status" value="1"/>
</dbReference>
<keyword evidence="10" id="KW-1185">Reference proteome</keyword>
<feature type="domain" description="RNA polymerase sigma factor 70 region 4 type 2" evidence="7">
    <location>
        <begin position="132"/>
        <end position="182"/>
    </location>
</feature>
<evidence type="ECO:0000256" key="2">
    <source>
        <dbReference type="ARBA" id="ARBA00011344"/>
    </source>
</evidence>
<dbReference type="InterPro" id="IPR036388">
    <property type="entry name" value="WH-like_DNA-bd_sf"/>
</dbReference>
<dbReference type="InterPro" id="IPR032710">
    <property type="entry name" value="NTF2-like_dom_sf"/>
</dbReference>
<dbReference type="SUPFAM" id="SSF88659">
    <property type="entry name" value="Sigma3 and sigma4 domains of RNA polymerase sigma factors"/>
    <property type="match status" value="1"/>
</dbReference>
<dbReference type="GO" id="GO:0003677">
    <property type="term" value="F:DNA binding"/>
    <property type="evidence" value="ECO:0007669"/>
    <property type="project" value="InterPro"/>
</dbReference>
<name>A0A5C4J1Y3_9ACTN</name>
<comment type="caution">
    <text evidence="9">The sequence shown here is derived from an EMBL/GenBank/DDBJ whole genome shotgun (WGS) entry which is preliminary data.</text>
</comment>